<dbReference type="PANTHER" id="PTHR12110:SF41">
    <property type="entry name" value="INOSOSE DEHYDRATASE"/>
    <property type="match status" value="1"/>
</dbReference>
<evidence type="ECO:0000313" key="5">
    <source>
        <dbReference type="Proteomes" id="UP000576225"/>
    </source>
</evidence>
<reference evidence="3 4" key="1">
    <citation type="submission" date="2018-04" db="EMBL/GenBank/DDBJ databases">
        <title>Genomic Encyclopedia of Type Strains, Phase IV (KMG-IV): sequencing the most valuable type-strain genomes for metagenomic binning, comparative biology and taxonomic classification.</title>
        <authorList>
            <person name="Goeker M."/>
        </authorList>
    </citation>
    <scope>NUCLEOTIDE SEQUENCE [LARGE SCALE GENOMIC DNA]</scope>
    <source>
        <strain evidence="3 4">DSM 14823</strain>
    </source>
</reference>
<dbReference type="PANTHER" id="PTHR12110">
    <property type="entry name" value="HYDROXYPYRUVATE ISOMERASE"/>
    <property type="match status" value="1"/>
</dbReference>
<dbReference type="SUPFAM" id="SSF51658">
    <property type="entry name" value="Xylose isomerase-like"/>
    <property type="match status" value="1"/>
</dbReference>
<name>A0A2U1B089_9BACT</name>
<dbReference type="InterPro" id="IPR050312">
    <property type="entry name" value="IolE/XylAMocC-like"/>
</dbReference>
<evidence type="ECO:0000313" key="4">
    <source>
        <dbReference type="Proteomes" id="UP000245959"/>
    </source>
</evidence>
<dbReference type="Pfam" id="PF01261">
    <property type="entry name" value="AP_endonuc_2"/>
    <property type="match status" value="1"/>
</dbReference>
<dbReference type="InterPro" id="IPR036237">
    <property type="entry name" value="Xyl_isomerase-like_sf"/>
</dbReference>
<evidence type="ECO:0000313" key="2">
    <source>
        <dbReference type="EMBL" id="NMD89196.1"/>
    </source>
</evidence>
<dbReference type="InterPro" id="IPR013022">
    <property type="entry name" value="Xyl_isomerase-like_TIM-brl"/>
</dbReference>
<dbReference type="GeneID" id="78295247"/>
<dbReference type="Proteomes" id="UP000576225">
    <property type="component" value="Unassembled WGS sequence"/>
</dbReference>
<feature type="domain" description="Xylose isomerase-like TIM barrel" evidence="1">
    <location>
        <begin position="24"/>
        <end position="248"/>
    </location>
</feature>
<organism evidence="3 4">
    <name type="scientific">Victivallis vadensis</name>
    <dbReference type="NCBI Taxonomy" id="172901"/>
    <lineage>
        <taxon>Bacteria</taxon>
        <taxon>Pseudomonadati</taxon>
        <taxon>Lentisphaerota</taxon>
        <taxon>Lentisphaeria</taxon>
        <taxon>Victivallales</taxon>
        <taxon>Victivallaceae</taxon>
        <taxon>Victivallis</taxon>
    </lineage>
</organism>
<protein>
    <submittedName>
        <fullName evidence="3">Sugar phosphate isomerase/epimerase</fullName>
    </submittedName>
    <submittedName>
        <fullName evidence="2">TIM barrel protein</fullName>
    </submittedName>
</protein>
<sequence>MKNCGLVPGLVSVSFRQLPAEEIVRLCAECGLEAVEWGGDIHVPHGDCATAEKVSGLTEAAGLRTAAYGSYYRCGVSAPEEFARVVACARVLQAPLIRVWAGDKGSMECAPQQRLAVAADLKRCVELAGESGIRVGMEFHCGTLTDSLDSCLELLDGCPGLCSGWQPSVGREPELCREEIRRLDGRLSTVHAFQWRQAERLPFADGIPVWRSYLETLAGQGRPLDILMEFVRNDSPEQLRADAPVLRRLLEGLGD</sequence>
<dbReference type="EMBL" id="JABAEW010000086">
    <property type="protein sequence ID" value="NMD89196.1"/>
    <property type="molecule type" value="Genomic_DNA"/>
</dbReference>
<reference evidence="2 5" key="2">
    <citation type="submission" date="2020-04" db="EMBL/GenBank/DDBJ databases">
        <authorList>
            <person name="Hitch T.C.A."/>
            <person name="Wylensek D."/>
            <person name="Clavel T."/>
        </authorList>
    </citation>
    <scope>NUCLEOTIDE SEQUENCE [LARGE SCALE GENOMIC DNA]</scope>
    <source>
        <strain evidence="2 5">COR2-253-APC-1A</strain>
    </source>
</reference>
<dbReference type="EMBL" id="QEKH01000012">
    <property type="protein sequence ID" value="PVY42100.1"/>
    <property type="molecule type" value="Genomic_DNA"/>
</dbReference>
<evidence type="ECO:0000259" key="1">
    <source>
        <dbReference type="Pfam" id="PF01261"/>
    </source>
</evidence>
<comment type="caution">
    <text evidence="3">The sequence shown here is derived from an EMBL/GenBank/DDBJ whole genome shotgun (WGS) entry which is preliminary data.</text>
</comment>
<gene>
    <name evidence="3" type="ORF">C8D82_11297</name>
    <name evidence="2" type="ORF">HF882_21655</name>
</gene>
<dbReference type="RefSeq" id="WP_165832959.1">
    <property type="nucleotide sequence ID" value="NZ_CABMMC010000071.1"/>
</dbReference>
<dbReference type="GO" id="GO:0016853">
    <property type="term" value="F:isomerase activity"/>
    <property type="evidence" value="ECO:0007669"/>
    <property type="project" value="UniProtKB-KW"/>
</dbReference>
<dbReference type="AlphaFoldDB" id="A0A2U1B089"/>
<proteinExistence type="predicted"/>
<dbReference type="Gene3D" id="3.20.20.150">
    <property type="entry name" value="Divalent-metal-dependent TIM barrel enzymes"/>
    <property type="match status" value="1"/>
</dbReference>
<accession>A0A2U1B089</accession>
<dbReference type="Proteomes" id="UP000245959">
    <property type="component" value="Unassembled WGS sequence"/>
</dbReference>
<keyword evidence="4" id="KW-1185">Reference proteome</keyword>
<evidence type="ECO:0000313" key="3">
    <source>
        <dbReference type="EMBL" id="PVY42100.1"/>
    </source>
</evidence>
<keyword evidence="3" id="KW-0413">Isomerase</keyword>